<evidence type="ECO:0000313" key="2">
    <source>
        <dbReference type="Proteomes" id="UP001163846"/>
    </source>
</evidence>
<dbReference type="Proteomes" id="UP001163846">
    <property type="component" value="Unassembled WGS sequence"/>
</dbReference>
<keyword evidence="2" id="KW-1185">Reference proteome</keyword>
<sequence>TPPFSFRGDSGAIVLTREGGILGMVHGGAISSKHTGFDVVYVIPFWFIMEQIRKV</sequence>
<feature type="non-terminal residue" evidence="1">
    <location>
        <position position="1"/>
    </location>
</feature>
<dbReference type="AlphaFoldDB" id="A0AA38U307"/>
<evidence type="ECO:0000313" key="1">
    <source>
        <dbReference type="EMBL" id="KAJ3831346.1"/>
    </source>
</evidence>
<comment type="caution">
    <text evidence="1">The sequence shown here is derived from an EMBL/GenBank/DDBJ whole genome shotgun (WGS) entry which is preliminary data.</text>
</comment>
<proteinExistence type="predicted"/>
<feature type="non-terminal residue" evidence="1">
    <location>
        <position position="55"/>
    </location>
</feature>
<name>A0AA38U307_9AGAR</name>
<protein>
    <recommendedName>
        <fullName evidence="3">Trypsin-like serine protease</fullName>
    </recommendedName>
</protein>
<evidence type="ECO:0008006" key="3">
    <source>
        <dbReference type="Google" id="ProtNLM"/>
    </source>
</evidence>
<dbReference type="EMBL" id="MU807554">
    <property type="protein sequence ID" value="KAJ3831346.1"/>
    <property type="molecule type" value="Genomic_DNA"/>
</dbReference>
<organism evidence="1 2">
    <name type="scientific">Lentinula raphanica</name>
    <dbReference type="NCBI Taxonomy" id="153919"/>
    <lineage>
        <taxon>Eukaryota</taxon>
        <taxon>Fungi</taxon>
        <taxon>Dikarya</taxon>
        <taxon>Basidiomycota</taxon>
        <taxon>Agaricomycotina</taxon>
        <taxon>Agaricomycetes</taxon>
        <taxon>Agaricomycetidae</taxon>
        <taxon>Agaricales</taxon>
        <taxon>Marasmiineae</taxon>
        <taxon>Omphalotaceae</taxon>
        <taxon>Lentinula</taxon>
    </lineage>
</organism>
<gene>
    <name evidence="1" type="ORF">F5878DRAFT_501487</name>
</gene>
<accession>A0AA38U307</accession>
<reference evidence="1" key="1">
    <citation type="submission" date="2022-08" db="EMBL/GenBank/DDBJ databases">
        <authorList>
            <consortium name="DOE Joint Genome Institute"/>
            <person name="Min B."/>
            <person name="Riley R."/>
            <person name="Sierra-Patev S."/>
            <person name="Naranjo-Ortiz M."/>
            <person name="Looney B."/>
            <person name="Konkel Z."/>
            <person name="Slot J.C."/>
            <person name="Sakamoto Y."/>
            <person name="Steenwyk J.L."/>
            <person name="Rokas A."/>
            <person name="Carro J."/>
            <person name="Camarero S."/>
            <person name="Ferreira P."/>
            <person name="Molpeceres G."/>
            <person name="Ruiz-Duenas F.J."/>
            <person name="Serrano A."/>
            <person name="Henrissat B."/>
            <person name="Drula E."/>
            <person name="Hughes K.W."/>
            <person name="Mata J.L."/>
            <person name="Ishikawa N.K."/>
            <person name="Vargas-Isla R."/>
            <person name="Ushijima S."/>
            <person name="Smith C.A."/>
            <person name="Ahrendt S."/>
            <person name="Andreopoulos W."/>
            <person name="He G."/>
            <person name="Labutti K."/>
            <person name="Lipzen A."/>
            <person name="Ng V."/>
            <person name="Sandor L."/>
            <person name="Barry K."/>
            <person name="Martinez A.T."/>
            <person name="Xiao Y."/>
            <person name="Gibbons J.G."/>
            <person name="Terashima K."/>
            <person name="Hibbett D.S."/>
            <person name="Grigoriev I.V."/>
        </authorList>
    </citation>
    <scope>NUCLEOTIDE SEQUENCE</scope>
    <source>
        <strain evidence="1">TFB9207</strain>
    </source>
</reference>